<reference evidence="5" key="1">
    <citation type="journal article" date="2020" name="Nature">
        <title>Giant virus diversity and host interactions through global metagenomics.</title>
        <authorList>
            <person name="Schulz F."/>
            <person name="Roux S."/>
            <person name="Paez-Espino D."/>
            <person name="Jungbluth S."/>
            <person name="Walsh D.A."/>
            <person name="Denef V.J."/>
            <person name="McMahon K.D."/>
            <person name="Konstantinidis K.T."/>
            <person name="Eloe-Fadrosh E.A."/>
            <person name="Kyrpides N.C."/>
            <person name="Woyke T."/>
        </authorList>
    </citation>
    <scope>NUCLEOTIDE SEQUENCE</scope>
    <source>
        <strain evidence="5">GVMAG-M-3300023184-168</strain>
    </source>
</reference>
<feature type="region of interest" description="Disordered" evidence="3">
    <location>
        <begin position="1"/>
        <end position="28"/>
    </location>
</feature>
<proteinExistence type="predicted"/>
<evidence type="ECO:0000256" key="3">
    <source>
        <dbReference type="SAM" id="MobiDB-lite"/>
    </source>
</evidence>
<dbReference type="GO" id="GO:0006508">
    <property type="term" value="P:proteolysis"/>
    <property type="evidence" value="ECO:0007669"/>
    <property type="project" value="UniProtKB-KW"/>
</dbReference>
<sequence length="321" mass="38013">MVKITNNKGNFTKKQKQTKNHRQNHKKRTFRKMNCSPLVKGKTAVSDSCFPPETLVLIKSSYNKYHPNEKILSITLPEIWNELKEKITTCNKEDCWLNQIEDASLRKKLKYKSFAPEKPKEWKKNPTEWLSNYDILEVLRQYEESYPNFHVIGPTPIDFDSRPKENNGVCVWEELCNFDLKKYIDTGKTKLGIVFNLDKHDKGGSHWVSMFVDLDDKFAFYMDSAGNKIPKEIDILLKKIIQQGLAMKPPLRIHFYENCPLEHQMGTTECGMYSLYFIITMLTGKTEKIVFKNYFEKIRYFKDKRIPDKNMIRYRNLFFND</sequence>
<dbReference type="PROSITE" id="PS50600">
    <property type="entry name" value="ULP_PROTEASE"/>
    <property type="match status" value="1"/>
</dbReference>
<evidence type="ECO:0000313" key="5">
    <source>
        <dbReference type="EMBL" id="QHT83648.1"/>
    </source>
</evidence>
<evidence type="ECO:0000256" key="1">
    <source>
        <dbReference type="ARBA" id="ARBA00022670"/>
    </source>
</evidence>
<dbReference type="InterPro" id="IPR038765">
    <property type="entry name" value="Papain-like_cys_pep_sf"/>
</dbReference>
<evidence type="ECO:0000259" key="4">
    <source>
        <dbReference type="PROSITE" id="PS50600"/>
    </source>
</evidence>
<protein>
    <recommendedName>
        <fullName evidence="4">Ubiquitin-like protease family profile domain-containing protein</fullName>
    </recommendedName>
</protein>
<dbReference type="SUPFAM" id="SSF54001">
    <property type="entry name" value="Cysteine proteinases"/>
    <property type="match status" value="1"/>
</dbReference>
<dbReference type="AlphaFoldDB" id="A0A6C0HSE0"/>
<dbReference type="EMBL" id="MN740010">
    <property type="protein sequence ID" value="QHT83648.1"/>
    <property type="molecule type" value="Genomic_DNA"/>
</dbReference>
<name>A0A6C0HSE0_9ZZZZ</name>
<keyword evidence="2" id="KW-0378">Hydrolase</keyword>
<feature type="domain" description="Ubiquitin-like protease family profile" evidence="4">
    <location>
        <begin position="107"/>
        <end position="281"/>
    </location>
</feature>
<dbReference type="Gene3D" id="3.40.395.10">
    <property type="entry name" value="Adenoviral Proteinase, Chain A"/>
    <property type="match status" value="1"/>
</dbReference>
<dbReference type="GO" id="GO:0008234">
    <property type="term" value="F:cysteine-type peptidase activity"/>
    <property type="evidence" value="ECO:0007669"/>
    <property type="project" value="InterPro"/>
</dbReference>
<dbReference type="Pfam" id="PF02902">
    <property type="entry name" value="Peptidase_C48"/>
    <property type="match status" value="1"/>
</dbReference>
<accession>A0A6C0HSE0</accession>
<feature type="compositionally biased region" description="Polar residues" evidence="3">
    <location>
        <begin position="1"/>
        <end position="10"/>
    </location>
</feature>
<dbReference type="InterPro" id="IPR003653">
    <property type="entry name" value="Peptidase_C48_C"/>
</dbReference>
<keyword evidence="1" id="KW-0645">Protease</keyword>
<evidence type="ECO:0000256" key="2">
    <source>
        <dbReference type="ARBA" id="ARBA00022801"/>
    </source>
</evidence>
<organism evidence="5">
    <name type="scientific">viral metagenome</name>
    <dbReference type="NCBI Taxonomy" id="1070528"/>
    <lineage>
        <taxon>unclassified sequences</taxon>
        <taxon>metagenomes</taxon>
        <taxon>organismal metagenomes</taxon>
    </lineage>
</organism>
<feature type="compositionally biased region" description="Basic residues" evidence="3">
    <location>
        <begin position="11"/>
        <end position="28"/>
    </location>
</feature>